<dbReference type="Proteomes" id="UP000035929">
    <property type="component" value="Unassembled WGS sequence"/>
</dbReference>
<dbReference type="OrthoDB" id="9988118at2"/>
<reference evidence="1 2" key="1">
    <citation type="submission" date="2015-03" db="EMBL/GenBank/DDBJ databases">
        <title>Genome sequencing of Methylobacterium aquaticum DSM16371 type strain.</title>
        <authorList>
            <person name="Chaudhry V."/>
            <person name="Patil P.B."/>
        </authorList>
    </citation>
    <scope>NUCLEOTIDE SEQUENCE [LARGE SCALE GENOMIC DNA]</scope>
    <source>
        <strain evidence="1 2">DSM 16371</strain>
    </source>
</reference>
<name>A0A0J6RYR0_9HYPH</name>
<gene>
    <name evidence="1" type="ORF">VP06_29065</name>
</gene>
<sequence>MRPAITTIAAVAGLAGLDLFMGTADVSKGSGRPYAFVQPAHAEASCSIDERQWKLIKLDMQMSQVHDILGCDGRIMAQSQFEGAHIEALIYKGRDGNVQLVFRSRRLVRKLKLG</sequence>
<comment type="caution">
    <text evidence="1">The sequence shown here is derived from an EMBL/GenBank/DDBJ whole genome shotgun (WGS) entry which is preliminary data.</text>
</comment>
<organism evidence="1 2">
    <name type="scientific">Methylobacterium aquaticum</name>
    <dbReference type="NCBI Taxonomy" id="270351"/>
    <lineage>
        <taxon>Bacteria</taxon>
        <taxon>Pseudomonadati</taxon>
        <taxon>Pseudomonadota</taxon>
        <taxon>Alphaproteobacteria</taxon>
        <taxon>Hyphomicrobiales</taxon>
        <taxon>Methylobacteriaceae</taxon>
        <taxon>Methylobacterium</taxon>
    </lineage>
</organism>
<evidence type="ECO:0000313" key="2">
    <source>
        <dbReference type="Proteomes" id="UP000035929"/>
    </source>
</evidence>
<dbReference type="EMBL" id="LABX01000275">
    <property type="protein sequence ID" value="KMO27970.1"/>
    <property type="molecule type" value="Genomic_DNA"/>
</dbReference>
<proteinExistence type="predicted"/>
<protein>
    <submittedName>
        <fullName evidence="1">Uncharacterized protein</fullName>
    </submittedName>
</protein>
<evidence type="ECO:0000313" key="1">
    <source>
        <dbReference type="EMBL" id="KMO27970.1"/>
    </source>
</evidence>
<accession>A0A0J6RYR0</accession>
<dbReference type="PATRIC" id="fig|270351.6.peg.4130"/>
<dbReference type="RefSeq" id="WP_048467271.1">
    <property type="nucleotide sequence ID" value="NZ_LABX01000275.1"/>
</dbReference>
<dbReference type="AlphaFoldDB" id="A0A0J6RYR0"/>